<proteinExistence type="predicted"/>
<name>A0A941EMH0_9ACTN</name>
<gene>
    <name evidence="1" type="ORF">KDK95_28305</name>
</gene>
<dbReference type="Proteomes" id="UP000676325">
    <property type="component" value="Unassembled WGS sequence"/>
</dbReference>
<reference evidence="1" key="1">
    <citation type="submission" date="2021-04" db="EMBL/GenBank/DDBJ databases">
        <title>Genome based classification of Actinospica acidithermotolerans sp. nov., an actinobacterium isolated from an Indonesian hot spring.</title>
        <authorList>
            <person name="Kusuma A.B."/>
            <person name="Putra K.E."/>
            <person name="Nafisah S."/>
            <person name="Loh J."/>
            <person name="Nouioui I."/>
            <person name="Goodfellow M."/>
        </authorList>
    </citation>
    <scope>NUCLEOTIDE SEQUENCE</scope>
    <source>
        <strain evidence="1">MGRD01-02</strain>
    </source>
</reference>
<accession>A0A941EMH0</accession>
<dbReference type="EMBL" id="JAGSOH010000122">
    <property type="protein sequence ID" value="MBR7830239.1"/>
    <property type="molecule type" value="Genomic_DNA"/>
</dbReference>
<protein>
    <submittedName>
        <fullName evidence="1">DUF4287 domain-containing protein</fullName>
    </submittedName>
</protein>
<evidence type="ECO:0000313" key="1">
    <source>
        <dbReference type="EMBL" id="MBR7830239.1"/>
    </source>
</evidence>
<sequence>MSMHHSDQTHRNLLARIPQVTGRALNDWCREVDAGPGLARFEERVNWLRYEFDLPHSYATAIVHEHDLRRAARAFA</sequence>
<organism evidence="1 2">
    <name type="scientific">Actinospica acidithermotolerans</name>
    <dbReference type="NCBI Taxonomy" id="2828514"/>
    <lineage>
        <taxon>Bacteria</taxon>
        <taxon>Bacillati</taxon>
        <taxon>Actinomycetota</taxon>
        <taxon>Actinomycetes</taxon>
        <taxon>Catenulisporales</taxon>
        <taxon>Actinospicaceae</taxon>
        <taxon>Actinospica</taxon>
    </lineage>
</organism>
<evidence type="ECO:0000313" key="2">
    <source>
        <dbReference type="Proteomes" id="UP000676325"/>
    </source>
</evidence>
<dbReference type="AlphaFoldDB" id="A0A941EMH0"/>
<comment type="caution">
    <text evidence="1">The sequence shown here is derived from an EMBL/GenBank/DDBJ whole genome shotgun (WGS) entry which is preliminary data.</text>
</comment>
<dbReference type="Pfam" id="PF14117">
    <property type="entry name" value="DUF4287"/>
    <property type="match status" value="1"/>
</dbReference>
<keyword evidence="2" id="KW-1185">Reference proteome</keyword>
<dbReference type="InterPro" id="IPR025629">
    <property type="entry name" value="DUF4287"/>
</dbReference>
<dbReference type="RefSeq" id="WP_212521369.1">
    <property type="nucleotide sequence ID" value="NZ_JAGSOH010000122.1"/>
</dbReference>